<evidence type="ECO:0000256" key="9">
    <source>
        <dbReference type="SAM" id="MobiDB-lite"/>
    </source>
</evidence>
<dbReference type="InterPro" id="IPR000873">
    <property type="entry name" value="AMP-dep_synth/lig_dom"/>
</dbReference>
<evidence type="ECO:0000256" key="6">
    <source>
        <dbReference type="ARBA" id="ARBA00022553"/>
    </source>
</evidence>
<feature type="region of interest" description="Disordered" evidence="9">
    <location>
        <begin position="1080"/>
        <end position="1120"/>
    </location>
</feature>
<dbReference type="InterPro" id="IPR023213">
    <property type="entry name" value="CAT-like_dom_sf"/>
</dbReference>
<evidence type="ECO:0000256" key="1">
    <source>
        <dbReference type="ARBA" id="ARBA00001957"/>
    </source>
</evidence>
<evidence type="ECO:0000256" key="2">
    <source>
        <dbReference type="ARBA" id="ARBA00005102"/>
    </source>
</evidence>
<dbReference type="InterPro" id="IPR042099">
    <property type="entry name" value="ANL_N_sf"/>
</dbReference>
<evidence type="ECO:0000313" key="11">
    <source>
        <dbReference type="EMBL" id="MBB6551665.1"/>
    </source>
</evidence>
<dbReference type="InterPro" id="IPR001242">
    <property type="entry name" value="Condensation_dom"/>
</dbReference>
<evidence type="ECO:0000259" key="10">
    <source>
        <dbReference type="PROSITE" id="PS50075"/>
    </source>
</evidence>
<dbReference type="FunFam" id="3.30.559.10:FF:000023">
    <property type="entry name" value="Non-ribosomal peptide synthetase"/>
    <property type="match status" value="1"/>
</dbReference>
<feature type="compositionally biased region" description="Low complexity" evidence="9">
    <location>
        <begin position="1338"/>
        <end position="1369"/>
    </location>
</feature>
<protein>
    <recommendedName>
        <fullName evidence="4">Phenyloxazoline synthase MbtB</fullName>
    </recommendedName>
    <alternativeName>
        <fullName evidence="8">Mycobactin synthetase protein B</fullName>
    </alternativeName>
</protein>
<dbReference type="RefSeq" id="WP_185105697.1">
    <property type="nucleotide sequence ID" value="NZ_BAAAXY010000193.1"/>
</dbReference>
<dbReference type="InterPro" id="IPR057737">
    <property type="entry name" value="Condensation_MtbB-like"/>
</dbReference>
<dbReference type="InterPro" id="IPR009081">
    <property type="entry name" value="PP-bd_ACP"/>
</dbReference>
<keyword evidence="7" id="KW-0436">Ligase</keyword>
<feature type="region of interest" description="Disordered" evidence="9">
    <location>
        <begin position="1288"/>
        <end position="1381"/>
    </location>
</feature>
<dbReference type="SMART" id="SM00823">
    <property type="entry name" value="PKS_PP"/>
    <property type="match status" value="2"/>
</dbReference>
<evidence type="ECO:0000256" key="5">
    <source>
        <dbReference type="ARBA" id="ARBA00022450"/>
    </source>
</evidence>
<dbReference type="Pfam" id="PF13193">
    <property type="entry name" value="AMP-binding_C"/>
    <property type="match status" value="1"/>
</dbReference>
<dbReference type="InterPro" id="IPR020806">
    <property type="entry name" value="PKS_PP-bd"/>
</dbReference>
<organism evidence="11 12">
    <name type="scientific">Nonomuraea rubra</name>
    <dbReference type="NCBI Taxonomy" id="46180"/>
    <lineage>
        <taxon>Bacteria</taxon>
        <taxon>Bacillati</taxon>
        <taxon>Actinomycetota</taxon>
        <taxon>Actinomycetes</taxon>
        <taxon>Streptosporangiales</taxon>
        <taxon>Streptosporangiaceae</taxon>
        <taxon>Nonomuraea</taxon>
    </lineage>
</organism>
<feature type="compositionally biased region" description="Basic and acidic residues" evidence="9">
    <location>
        <begin position="695"/>
        <end position="721"/>
    </location>
</feature>
<evidence type="ECO:0000256" key="4">
    <source>
        <dbReference type="ARBA" id="ARBA00016743"/>
    </source>
</evidence>
<dbReference type="Pfam" id="PF00501">
    <property type="entry name" value="AMP-binding"/>
    <property type="match status" value="1"/>
</dbReference>
<feature type="domain" description="Carrier" evidence="10">
    <location>
        <begin position="1215"/>
        <end position="1289"/>
    </location>
</feature>
<reference evidence="11 12" key="1">
    <citation type="submission" date="2020-08" db="EMBL/GenBank/DDBJ databases">
        <title>Sequencing the genomes of 1000 actinobacteria strains.</title>
        <authorList>
            <person name="Klenk H.-P."/>
        </authorList>
    </citation>
    <scope>NUCLEOTIDE SEQUENCE [LARGE SCALE GENOMIC DNA]</scope>
    <source>
        <strain evidence="11 12">DSM 43768</strain>
    </source>
</reference>
<dbReference type="Pfam" id="PF00668">
    <property type="entry name" value="Condensation"/>
    <property type="match status" value="1"/>
</dbReference>
<evidence type="ECO:0000256" key="7">
    <source>
        <dbReference type="ARBA" id="ARBA00022598"/>
    </source>
</evidence>
<feature type="compositionally biased region" description="Pro residues" evidence="9">
    <location>
        <begin position="1300"/>
        <end position="1316"/>
    </location>
</feature>
<proteinExistence type="inferred from homology"/>
<dbReference type="PROSITE" id="PS50075">
    <property type="entry name" value="CARRIER"/>
    <property type="match status" value="2"/>
</dbReference>
<comment type="cofactor">
    <cofactor evidence="1">
        <name>pantetheine 4'-phosphate</name>
        <dbReference type="ChEBI" id="CHEBI:47942"/>
    </cofactor>
</comment>
<dbReference type="Gene3D" id="3.30.300.30">
    <property type="match status" value="1"/>
</dbReference>
<dbReference type="Gene3D" id="3.30.559.10">
    <property type="entry name" value="Chloramphenicol acetyltransferase-like domain"/>
    <property type="match status" value="1"/>
</dbReference>
<feature type="compositionally biased region" description="Low complexity" evidence="9">
    <location>
        <begin position="1317"/>
        <end position="1328"/>
    </location>
</feature>
<feature type="region of interest" description="Disordered" evidence="9">
    <location>
        <begin position="689"/>
        <end position="723"/>
    </location>
</feature>
<dbReference type="GO" id="GO:0008610">
    <property type="term" value="P:lipid biosynthetic process"/>
    <property type="evidence" value="ECO:0007669"/>
    <property type="project" value="UniProtKB-ARBA"/>
</dbReference>
<keyword evidence="12" id="KW-1185">Reference proteome</keyword>
<dbReference type="SUPFAM" id="SSF52777">
    <property type="entry name" value="CoA-dependent acyltransferases"/>
    <property type="match status" value="2"/>
</dbReference>
<accession>A0A7X0NY04</accession>
<dbReference type="Pfam" id="PF00550">
    <property type="entry name" value="PP-binding"/>
    <property type="match status" value="2"/>
</dbReference>
<dbReference type="SUPFAM" id="SSF47336">
    <property type="entry name" value="ACP-like"/>
    <property type="match status" value="2"/>
</dbReference>
<gene>
    <name evidence="11" type="ORF">HD593_006460</name>
</gene>
<dbReference type="CDD" id="cd12114">
    <property type="entry name" value="A_NRPS_TlmIV_like"/>
    <property type="match status" value="1"/>
</dbReference>
<evidence type="ECO:0000256" key="3">
    <source>
        <dbReference type="ARBA" id="ARBA00007380"/>
    </source>
</evidence>
<keyword evidence="5" id="KW-0596">Phosphopantetheine</keyword>
<dbReference type="InterPro" id="IPR045851">
    <property type="entry name" value="AMP-bd_C_sf"/>
</dbReference>
<keyword evidence="6" id="KW-0597">Phosphoprotein</keyword>
<dbReference type="InterPro" id="IPR036736">
    <property type="entry name" value="ACP-like_sf"/>
</dbReference>
<dbReference type="PANTHER" id="PTHR45527">
    <property type="entry name" value="NONRIBOSOMAL PEPTIDE SYNTHETASE"/>
    <property type="match status" value="1"/>
</dbReference>
<feature type="domain" description="Carrier" evidence="10">
    <location>
        <begin position="3"/>
        <end position="77"/>
    </location>
</feature>
<evidence type="ECO:0000256" key="8">
    <source>
        <dbReference type="ARBA" id="ARBA00033440"/>
    </source>
</evidence>
<dbReference type="InterPro" id="IPR025110">
    <property type="entry name" value="AMP-bd_C"/>
</dbReference>
<dbReference type="CDD" id="cd19535">
    <property type="entry name" value="Cyc_NRPS"/>
    <property type="match status" value="1"/>
</dbReference>
<dbReference type="GO" id="GO:0016874">
    <property type="term" value="F:ligase activity"/>
    <property type="evidence" value="ECO:0007669"/>
    <property type="project" value="UniProtKB-KW"/>
</dbReference>
<dbReference type="GO" id="GO:0031177">
    <property type="term" value="F:phosphopantetheine binding"/>
    <property type="evidence" value="ECO:0007669"/>
    <property type="project" value="InterPro"/>
</dbReference>
<name>A0A7X0NY04_9ACTN</name>
<dbReference type="Gene3D" id="3.30.559.30">
    <property type="entry name" value="Nonribosomal peptide synthetase, condensation domain"/>
    <property type="match status" value="1"/>
</dbReference>
<dbReference type="InterPro" id="IPR010071">
    <property type="entry name" value="AA_adenyl_dom"/>
</dbReference>
<dbReference type="EMBL" id="JACHMI010000001">
    <property type="protein sequence ID" value="MBB6551665.1"/>
    <property type="molecule type" value="Genomic_DNA"/>
</dbReference>
<dbReference type="NCBIfam" id="TIGR01733">
    <property type="entry name" value="AA-adenyl-dom"/>
    <property type="match status" value="1"/>
</dbReference>
<dbReference type="SUPFAM" id="SSF56801">
    <property type="entry name" value="Acetyl-CoA synthetase-like"/>
    <property type="match status" value="1"/>
</dbReference>
<comment type="similarity">
    <text evidence="3">Belongs to the ATP-dependent AMP-binding enzyme family. MbtB subfamily.</text>
</comment>
<comment type="pathway">
    <text evidence="2">Siderophore biosynthesis; mycobactin biosynthesis.</text>
</comment>
<dbReference type="GO" id="GO:0044550">
    <property type="term" value="P:secondary metabolite biosynthetic process"/>
    <property type="evidence" value="ECO:0007669"/>
    <property type="project" value="TreeGrafter"/>
</dbReference>
<feature type="region of interest" description="Disordered" evidence="9">
    <location>
        <begin position="1159"/>
        <end position="1219"/>
    </location>
</feature>
<dbReference type="PANTHER" id="PTHR45527:SF10">
    <property type="entry name" value="PYOCHELIN SYNTHASE PCHF"/>
    <property type="match status" value="1"/>
</dbReference>
<dbReference type="GO" id="GO:0005737">
    <property type="term" value="C:cytoplasm"/>
    <property type="evidence" value="ECO:0007669"/>
    <property type="project" value="TreeGrafter"/>
</dbReference>
<dbReference type="Gene3D" id="3.40.50.12780">
    <property type="entry name" value="N-terminal domain of ligase-like"/>
    <property type="match status" value="1"/>
</dbReference>
<dbReference type="GO" id="GO:0043041">
    <property type="term" value="P:amino acid activation for nonribosomal peptide biosynthetic process"/>
    <property type="evidence" value="ECO:0007669"/>
    <property type="project" value="TreeGrafter"/>
</dbReference>
<dbReference type="Gene3D" id="1.10.1200.10">
    <property type="entry name" value="ACP-like"/>
    <property type="match status" value="2"/>
</dbReference>
<comment type="caution">
    <text evidence="11">The sequence shown here is derived from an EMBL/GenBank/DDBJ whole genome shotgun (WGS) entry which is preliminary data.</text>
</comment>
<evidence type="ECO:0000313" key="12">
    <source>
        <dbReference type="Proteomes" id="UP000565579"/>
    </source>
</evidence>
<sequence length="1381" mass="147579">MSSATVEEVLACLADVLELRPSDLDPDAPLTALGLESFTAVRLRRRLLEESGLELPLTAFLGSATARTVAAGIVPDEPAQGGESFPLTPIQTAYLVGRDPAFPLGGVATYYYFEYDRVPQEPQEADLDRLQSAWNRLVRRHPMLRMVVGADARQTVLDQVPDYVFARTDLRGESPERVERALEALRAECSHQVLPADRWPLFDLRAALLPDGRTRLFVGVDVLALDLMSWMRLMREWGRYTADPGLELPAPPLGFADLVRRRLEDPAELRRRELDSAYWARRAPGLPDGPALPWTRGPAGFSGHRLVRHAADLPAEEWAQLRKQGAAHGLSPTGLLLAAFGLVLQRWGARESFCLNTTLFDRDDLARGDDTPGLDGIVGDFTSTVLVEIPVADPGRWYGFAGYAAAVNRQFWADLDHRAVSGMEALRAAIESGERPRVTDEATGLPIPTHTVVFTSGVGLAGTGEPPAAWLGTEVFGVSQTPQVMLDHIVWDEDGRLRIAWDAVDGALPAGFVDGMLAAHVRLLRRLAGEPELWTDPALGWDPSFLADEDVAGGAFGGAGPLLDDPLRAAAVRAPAAPALLTLTREVTAGDLAERARRTGRALAALGIGPGDLVAVVADKGLAQVTALLGVLACGAGYVPVEPSWPAGRVASLREQASIRTALLAPEADGTAWPEHVRVHRLDADGVLGLSASGEPRRPAPESEEARRPAADSEEPRRPAPDDLAYAIFTSGSTGRPKGVAIEHRAARTTLDDLDARFPLGPDDRVLALSAYSFDLSVYDIFSVLGSGGAVVLPEAHRQRDPGHWLELMARHRVTVWNTAPALLEMLVEYAELEPEVVREALSTLRLVFMSADWIPVTLPDRLRALAPDAEVVSLGGATEASIWSICHPIGAVDPSWPSIPYGRALGGQSFHILDQHGRPCPVGEPGELHIGGDGLARGYVGDPGQTAERFITHPILRRRLYRTGDLGRWRYDGTIEFLGRLDRQVKIRGHRIELGEIEATLDRHPAVRQAVARAVPGPDDRPRLVCHVVPADPAMPPSDDELAEALRASLPGFMVPNRFLITDALPITDNGKVDYKALANPYRSSGSPDKDETVVPGDGTQTQASPGAAPPAQEPPVSVAHAQASLATVPPAQAISATLARGLRLTLTVSPDGVMELVVEGGADGPPPTRDLATTPQPATPQPTSPQAATPSVGPQPASHREPPPAAPATSQAGPDPQVERAVARVFSELLKTPVDVSTPFFRLGASSLTMVLAHRALRAELDEGLTVVDMFARPTVRELATYITARRQASGNATPPLREGPPPAPDPASAPPAQPTQSASAQPARPTQQAADRQASDQPASDQPASDQPASDQPASDQPASDQAAARRAARARAAELAG</sequence>
<dbReference type="Proteomes" id="UP000565579">
    <property type="component" value="Unassembled WGS sequence"/>
</dbReference>